<dbReference type="AlphaFoldDB" id="A0A2M8AV17"/>
<dbReference type="InterPro" id="IPR027417">
    <property type="entry name" value="P-loop_NTPase"/>
</dbReference>
<organism evidence="2 3">
    <name type="scientific">Candidatus Desantisbacteria bacterium CG_4_9_14_3_um_filter_40_11</name>
    <dbReference type="NCBI Taxonomy" id="1974546"/>
    <lineage>
        <taxon>Bacteria</taxon>
        <taxon>Candidatus Desantisiibacteriota</taxon>
    </lineage>
</organism>
<proteinExistence type="predicted"/>
<comment type="caution">
    <text evidence="2">The sequence shown here is derived from an EMBL/GenBank/DDBJ whole genome shotgun (WGS) entry which is preliminary data.</text>
</comment>
<gene>
    <name evidence="2" type="ORF">CO110_04140</name>
</gene>
<name>A0A2M8AV17_9BACT</name>
<dbReference type="PANTHER" id="PTHR30121:SF6">
    <property type="entry name" value="SLR6007 PROTEIN"/>
    <property type="match status" value="1"/>
</dbReference>
<dbReference type="PANTHER" id="PTHR30121">
    <property type="entry name" value="UNCHARACTERIZED PROTEIN YJGR-RELATED"/>
    <property type="match status" value="1"/>
</dbReference>
<dbReference type="Gene3D" id="3.40.50.300">
    <property type="entry name" value="P-loop containing nucleotide triphosphate hydrolases"/>
    <property type="match status" value="2"/>
</dbReference>
<protein>
    <recommendedName>
        <fullName evidence="1">Helicase HerA central domain-containing protein</fullName>
    </recommendedName>
</protein>
<dbReference type="InterPro" id="IPR051162">
    <property type="entry name" value="T4SS_component"/>
</dbReference>
<reference evidence="3" key="1">
    <citation type="submission" date="2017-09" db="EMBL/GenBank/DDBJ databases">
        <title>Depth-based differentiation of microbial function through sediment-hosted aquifers and enrichment of novel symbionts in the deep terrestrial subsurface.</title>
        <authorList>
            <person name="Probst A.J."/>
            <person name="Ladd B."/>
            <person name="Jarett J.K."/>
            <person name="Geller-Mcgrath D.E."/>
            <person name="Sieber C.M.K."/>
            <person name="Emerson J.B."/>
            <person name="Anantharaman K."/>
            <person name="Thomas B.C."/>
            <person name="Malmstrom R."/>
            <person name="Stieglmeier M."/>
            <person name="Klingl A."/>
            <person name="Woyke T."/>
            <person name="Ryan C.M."/>
            <person name="Banfield J.F."/>
        </authorList>
    </citation>
    <scope>NUCLEOTIDE SEQUENCE [LARGE SCALE GENOMIC DNA]</scope>
</reference>
<accession>A0A2M8AV17</accession>
<dbReference type="Gene3D" id="1.10.1220.160">
    <property type="entry name" value="DNA sulphur modification protein DndE"/>
    <property type="match status" value="1"/>
</dbReference>
<dbReference type="Pfam" id="PF08870">
    <property type="entry name" value="DndE"/>
    <property type="match status" value="1"/>
</dbReference>
<dbReference type="Pfam" id="PF01935">
    <property type="entry name" value="DUF87"/>
    <property type="match status" value="1"/>
</dbReference>
<dbReference type="InterPro" id="IPR038472">
    <property type="entry name" value="DndE_sf"/>
</dbReference>
<dbReference type="InterPro" id="IPR014969">
    <property type="entry name" value="DNA_S_DndE"/>
</dbReference>
<dbReference type="SUPFAM" id="SSF52540">
    <property type="entry name" value="P-loop containing nucleoside triphosphate hydrolases"/>
    <property type="match status" value="1"/>
</dbReference>
<evidence type="ECO:0000313" key="2">
    <source>
        <dbReference type="EMBL" id="PJB29753.1"/>
    </source>
</evidence>
<dbReference type="Proteomes" id="UP000231366">
    <property type="component" value="Unassembled WGS sequence"/>
</dbReference>
<evidence type="ECO:0000313" key="3">
    <source>
        <dbReference type="Proteomes" id="UP000231366"/>
    </source>
</evidence>
<dbReference type="InterPro" id="IPR002789">
    <property type="entry name" value="HerA_central"/>
</dbReference>
<sequence>MGTFIPIHGHTSRIFRRQRENLKTIHLSKDARKTVYDIARSTNIYPYHIWARAALGYSLGVMGNPDDLPSTNVPDQGDSPEEQKVSIGGFTGELKADTFWGSDKTDEMAFMALLRQREGRTLEDEDVITSLIKAHVERGLRYFCAEFARLGRRGDEFVLSLLEEPSRAAKAGQGSSIAQDVVQSGVDYSVRIILGKDVRSGMPVETTINGKGQAPHIAIMGKTGTGKSRTGLGYLASINEGKSQQVPCLIFDYLKGDIAREAEFKLVRDTLQAKVIDIEHEPIPLSPFALPNYSEESIRDAAYRFWGTLKSVMPQLKEKQRAKCVHIVRTAYGNLGRAPSFVDLWETADMVYPDPKERDSLLGSLYSELQRLADYKLFQNPTDSRSHPFYEGSYIINLSTLPEELRKAAVFLTLDHLFPELMARQNAPLDANGFRQIRLIIALDEAQSYLECKNPTLAKFLSAGRSKGVAVMLLSQRPDDFDQPKVNYTEQMGLKVVFRCDVNRPRAMEVMLGGEIDPQQIASLQPGIAKACLSGSNRPIDLQAWQP</sequence>
<evidence type="ECO:0000259" key="1">
    <source>
        <dbReference type="Pfam" id="PF01935"/>
    </source>
</evidence>
<feature type="domain" description="Helicase HerA central" evidence="1">
    <location>
        <begin position="214"/>
        <end position="410"/>
    </location>
</feature>
<dbReference type="EMBL" id="PFUI01000107">
    <property type="protein sequence ID" value="PJB29753.1"/>
    <property type="molecule type" value="Genomic_DNA"/>
</dbReference>